<reference evidence="2 3" key="1">
    <citation type="submission" date="2015-02" db="EMBL/GenBank/DDBJ databases">
        <authorList>
            <person name="Ju K.-S."/>
            <person name="Doroghazi J.R."/>
            <person name="Metcalf W."/>
        </authorList>
    </citation>
    <scope>NUCLEOTIDE SEQUENCE [LARGE SCALE GENOMIC DNA]</scope>
    <source>
        <strain evidence="2 3">NRRL B-16140</strain>
    </source>
</reference>
<feature type="region of interest" description="Disordered" evidence="1">
    <location>
        <begin position="46"/>
        <end position="76"/>
    </location>
</feature>
<name>A0A0F0GMH2_LENAE</name>
<evidence type="ECO:0000313" key="2">
    <source>
        <dbReference type="EMBL" id="KJK44709.1"/>
    </source>
</evidence>
<dbReference type="Proteomes" id="UP000033393">
    <property type="component" value="Unassembled WGS sequence"/>
</dbReference>
<proteinExistence type="predicted"/>
<organism evidence="2 3">
    <name type="scientific">Lentzea aerocolonigenes</name>
    <name type="common">Lechevalieria aerocolonigenes</name>
    <name type="synonym">Saccharothrix aerocolonigenes</name>
    <dbReference type="NCBI Taxonomy" id="68170"/>
    <lineage>
        <taxon>Bacteria</taxon>
        <taxon>Bacillati</taxon>
        <taxon>Actinomycetota</taxon>
        <taxon>Actinomycetes</taxon>
        <taxon>Pseudonocardiales</taxon>
        <taxon>Pseudonocardiaceae</taxon>
        <taxon>Lentzea</taxon>
    </lineage>
</organism>
<gene>
    <name evidence="2" type="ORF">UK23_28445</name>
</gene>
<sequence>MWDKTIYDLYQMRVGERVCTVTTDGNLGVLRLTQVPSKVLPRLDFDHTTGQGRQTPAVSTAAAVDDALPPNSRTAL</sequence>
<feature type="compositionally biased region" description="Polar residues" evidence="1">
    <location>
        <begin position="48"/>
        <end position="58"/>
    </location>
</feature>
<dbReference type="EMBL" id="JYJG01000238">
    <property type="protein sequence ID" value="KJK44709.1"/>
    <property type="molecule type" value="Genomic_DNA"/>
</dbReference>
<dbReference type="AlphaFoldDB" id="A0A0F0GMH2"/>
<keyword evidence="3" id="KW-1185">Reference proteome</keyword>
<accession>A0A0F0GMH2</accession>
<evidence type="ECO:0000313" key="3">
    <source>
        <dbReference type="Proteomes" id="UP000033393"/>
    </source>
</evidence>
<comment type="caution">
    <text evidence="2">The sequence shown here is derived from an EMBL/GenBank/DDBJ whole genome shotgun (WGS) entry which is preliminary data.</text>
</comment>
<evidence type="ECO:0000256" key="1">
    <source>
        <dbReference type="SAM" id="MobiDB-lite"/>
    </source>
</evidence>
<protein>
    <submittedName>
        <fullName evidence="2">Uncharacterized protein</fullName>
    </submittedName>
</protein>